<dbReference type="PROSITE" id="PS00455">
    <property type="entry name" value="AMP_BINDING"/>
    <property type="match status" value="1"/>
</dbReference>
<comment type="caution">
    <text evidence="7">The sequence shown here is derived from an EMBL/GenBank/DDBJ whole genome shotgun (WGS) entry which is preliminary data.</text>
</comment>
<evidence type="ECO:0000256" key="2">
    <source>
        <dbReference type="ARBA" id="ARBA00022598"/>
    </source>
</evidence>
<gene>
    <name evidence="7" type="ORF">H9870_09060</name>
</gene>
<proteinExistence type="inferred from homology"/>
<dbReference type="InterPro" id="IPR045851">
    <property type="entry name" value="AMP-bd_C_sf"/>
</dbReference>
<dbReference type="Gene3D" id="3.30.300.30">
    <property type="match status" value="1"/>
</dbReference>
<dbReference type="SUPFAM" id="SSF56801">
    <property type="entry name" value="Acetyl-CoA synthetase-like"/>
    <property type="match status" value="1"/>
</dbReference>
<name>A0A9D1RQB0_9CORY</name>
<dbReference type="GO" id="GO:0016874">
    <property type="term" value="F:ligase activity"/>
    <property type="evidence" value="ECO:0007669"/>
    <property type="project" value="UniProtKB-KW"/>
</dbReference>
<dbReference type="FunFam" id="3.30.300.30:FF:000008">
    <property type="entry name" value="2,3-dihydroxybenzoate-AMP ligase"/>
    <property type="match status" value="1"/>
</dbReference>
<evidence type="ECO:0000313" key="8">
    <source>
        <dbReference type="Proteomes" id="UP000824190"/>
    </source>
</evidence>
<keyword evidence="4" id="KW-0443">Lipid metabolism</keyword>
<dbReference type="InterPro" id="IPR025110">
    <property type="entry name" value="AMP-bd_C"/>
</dbReference>
<reference evidence="7" key="1">
    <citation type="journal article" date="2021" name="PeerJ">
        <title>Extensive microbial diversity within the chicken gut microbiome revealed by metagenomics and culture.</title>
        <authorList>
            <person name="Gilroy R."/>
            <person name="Ravi A."/>
            <person name="Getino M."/>
            <person name="Pursley I."/>
            <person name="Horton D.L."/>
            <person name="Alikhan N.F."/>
            <person name="Baker D."/>
            <person name="Gharbi K."/>
            <person name="Hall N."/>
            <person name="Watson M."/>
            <person name="Adriaenssens E.M."/>
            <person name="Foster-Nyarko E."/>
            <person name="Jarju S."/>
            <person name="Secka A."/>
            <person name="Antonio M."/>
            <person name="Oren A."/>
            <person name="Chaudhuri R.R."/>
            <person name="La Ragione R."/>
            <person name="Hildebrand F."/>
            <person name="Pallen M.J."/>
        </authorList>
    </citation>
    <scope>NUCLEOTIDE SEQUENCE</scope>
    <source>
        <strain evidence="7">CHK32-1732</strain>
    </source>
</reference>
<dbReference type="Pfam" id="PF13193">
    <property type="entry name" value="AMP-binding_C"/>
    <property type="match status" value="1"/>
</dbReference>
<dbReference type="InterPro" id="IPR020845">
    <property type="entry name" value="AMP-binding_CS"/>
</dbReference>
<evidence type="ECO:0000259" key="5">
    <source>
        <dbReference type="Pfam" id="PF00501"/>
    </source>
</evidence>
<evidence type="ECO:0000259" key="6">
    <source>
        <dbReference type="Pfam" id="PF13193"/>
    </source>
</evidence>
<evidence type="ECO:0000256" key="3">
    <source>
        <dbReference type="ARBA" id="ARBA00022832"/>
    </source>
</evidence>
<organism evidence="7 8">
    <name type="scientific">Candidatus Corynebacterium avicola</name>
    <dbReference type="NCBI Taxonomy" id="2838527"/>
    <lineage>
        <taxon>Bacteria</taxon>
        <taxon>Bacillati</taxon>
        <taxon>Actinomycetota</taxon>
        <taxon>Actinomycetes</taxon>
        <taxon>Mycobacteriales</taxon>
        <taxon>Corynebacteriaceae</taxon>
        <taxon>Corynebacterium</taxon>
    </lineage>
</organism>
<dbReference type="Pfam" id="PF00501">
    <property type="entry name" value="AMP-binding"/>
    <property type="match status" value="1"/>
</dbReference>
<keyword evidence="2 7" id="KW-0436">Ligase</keyword>
<dbReference type="EMBL" id="DXGC01000077">
    <property type="protein sequence ID" value="HIW91794.1"/>
    <property type="molecule type" value="Genomic_DNA"/>
</dbReference>
<dbReference type="InterPro" id="IPR042099">
    <property type="entry name" value="ANL_N_sf"/>
</dbReference>
<evidence type="ECO:0000256" key="1">
    <source>
        <dbReference type="ARBA" id="ARBA00006432"/>
    </source>
</evidence>
<sequence length="545" mass="60204">MHGLMMDQPLLISSIARHAERLYGDQEIVSFTVDNPRHRYTFREAFSRARKLANALQRRGFEESDRIGTIAWNDYRHFEIYFGVSGSGLVTHTINPRLFADQLLFIIGDAEDKLLFIDPTFVPLLEALAPRLETVPELVVLTDDEHLPETELEVTSYEALIAEESDDYDWPLFDENTASSLCYTSGTTGNPKGVLYSHRSTVLHSYGIALPEAFGLSSREVTLPVVPMFHVNAWGIPYASAMTGTKMVFPGPKMGDPAELQALMEEEQVTSSAGVPTVWQGLIAYLDASGKRLDSVERLIGGGSAVPYALMKQYEEKYQVDLVQAWGMSETSPLGTMFHTTPSLETQDPEVYEESRASQGIPPFGVELRIVGEDGAPLPEDGETVGALQVRGAWIAKQYYGGVGQDSFTEDGWFDTGDIASISPLGFMNIEDRAKDLIKSGGEWISSIELENHALDHPAVKQAAVVAMPDEKWQERPLLVVLPEDGADLPAASELLTFFDGRVANWWIPDAVAYVEEIPLTATGKISKLTLRQQLDAGDLELQRS</sequence>
<accession>A0A9D1RQB0</accession>
<dbReference type="PANTHER" id="PTHR43859">
    <property type="entry name" value="ACYL-ACTIVATING ENZYME"/>
    <property type="match status" value="1"/>
</dbReference>
<dbReference type="Gene3D" id="3.40.50.12780">
    <property type="entry name" value="N-terminal domain of ligase-like"/>
    <property type="match status" value="1"/>
</dbReference>
<dbReference type="PANTHER" id="PTHR43859:SF4">
    <property type="entry name" value="BUTANOATE--COA LIGASE AAE1-RELATED"/>
    <property type="match status" value="1"/>
</dbReference>
<dbReference type="CDD" id="cd12119">
    <property type="entry name" value="ttLC_FACS_AlkK_like"/>
    <property type="match status" value="1"/>
</dbReference>
<dbReference type="AlphaFoldDB" id="A0A9D1RQB0"/>
<dbReference type="NCBIfam" id="NF004837">
    <property type="entry name" value="PRK06187.1"/>
    <property type="match status" value="1"/>
</dbReference>
<dbReference type="InterPro" id="IPR000873">
    <property type="entry name" value="AMP-dep_synth/lig_dom"/>
</dbReference>
<comment type="similarity">
    <text evidence="1">Belongs to the ATP-dependent AMP-binding enzyme family.</text>
</comment>
<dbReference type="GO" id="GO:0006631">
    <property type="term" value="P:fatty acid metabolic process"/>
    <property type="evidence" value="ECO:0007669"/>
    <property type="project" value="UniProtKB-KW"/>
</dbReference>
<feature type="domain" description="AMP-dependent synthetase/ligase" evidence="5">
    <location>
        <begin position="23"/>
        <end position="400"/>
    </location>
</feature>
<evidence type="ECO:0000256" key="4">
    <source>
        <dbReference type="ARBA" id="ARBA00023098"/>
    </source>
</evidence>
<feature type="domain" description="AMP-binding enzyme C-terminal" evidence="6">
    <location>
        <begin position="449"/>
        <end position="525"/>
    </location>
</feature>
<dbReference type="Proteomes" id="UP000824190">
    <property type="component" value="Unassembled WGS sequence"/>
</dbReference>
<keyword evidence="3" id="KW-0276">Fatty acid metabolism</keyword>
<reference evidence="7" key="2">
    <citation type="submission" date="2021-04" db="EMBL/GenBank/DDBJ databases">
        <authorList>
            <person name="Gilroy R."/>
        </authorList>
    </citation>
    <scope>NUCLEOTIDE SEQUENCE</scope>
    <source>
        <strain evidence="7">CHK32-1732</strain>
    </source>
</reference>
<protein>
    <submittedName>
        <fullName evidence="7">Long-chain fatty acid--CoA ligase</fullName>
    </submittedName>
</protein>
<evidence type="ECO:0000313" key="7">
    <source>
        <dbReference type="EMBL" id="HIW91794.1"/>
    </source>
</evidence>